<evidence type="ECO:0000256" key="3">
    <source>
        <dbReference type="ARBA" id="ARBA00023163"/>
    </source>
</evidence>
<feature type="domain" description="HTH araC/xylS-type" evidence="4">
    <location>
        <begin position="188"/>
        <end position="286"/>
    </location>
</feature>
<keyword evidence="3" id="KW-0804">Transcription</keyword>
<dbReference type="PANTHER" id="PTHR43436:SF1">
    <property type="entry name" value="TRANSCRIPTIONAL REGULATORY PROTEIN"/>
    <property type="match status" value="1"/>
</dbReference>
<organism evidence="5 6">
    <name type="scientific">Lentzea xinjiangensis</name>
    <dbReference type="NCBI Taxonomy" id="402600"/>
    <lineage>
        <taxon>Bacteria</taxon>
        <taxon>Bacillati</taxon>
        <taxon>Actinomycetota</taxon>
        <taxon>Actinomycetes</taxon>
        <taxon>Pseudonocardiales</taxon>
        <taxon>Pseudonocardiaceae</taxon>
        <taxon>Lentzea</taxon>
    </lineage>
</organism>
<dbReference type="SUPFAM" id="SSF46689">
    <property type="entry name" value="Homeodomain-like"/>
    <property type="match status" value="2"/>
</dbReference>
<protein>
    <submittedName>
        <fullName evidence="5">Transcriptional regulator, AraC family</fullName>
    </submittedName>
</protein>
<proteinExistence type="predicted"/>
<keyword evidence="1" id="KW-0805">Transcription regulation</keyword>
<evidence type="ECO:0000313" key="6">
    <source>
        <dbReference type="Proteomes" id="UP000199352"/>
    </source>
</evidence>
<dbReference type="InterPro" id="IPR009594">
    <property type="entry name" value="Tscrpt_reg_HTH_AraC_N"/>
</dbReference>
<dbReference type="GO" id="GO:0003700">
    <property type="term" value="F:DNA-binding transcription factor activity"/>
    <property type="evidence" value="ECO:0007669"/>
    <property type="project" value="InterPro"/>
</dbReference>
<dbReference type="Gene3D" id="1.10.10.60">
    <property type="entry name" value="Homeodomain-like"/>
    <property type="match status" value="1"/>
</dbReference>
<name>A0A1H9UQU9_9PSEU</name>
<evidence type="ECO:0000313" key="5">
    <source>
        <dbReference type="EMBL" id="SES11403.1"/>
    </source>
</evidence>
<keyword evidence="2" id="KW-0238">DNA-binding</keyword>
<dbReference type="Pfam" id="PF06719">
    <property type="entry name" value="AraC_N"/>
    <property type="match status" value="1"/>
</dbReference>
<dbReference type="Proteomes" id="UP000199352">
    <property type="component" value="Unassembled WGS sequence"/>
</dbReference>
<dbReference type="PANTHER" id="PTHR43436">
    <property type="entry name" value="ARAC-FAMILY TRANSCRIPTIONAL REGULATOR"/>
    <property type="match status" value="1"/>
</dbReference>
<dbReference type="EMBL" id="FOFR01000022">
    <property type="protein sequence ID" value="SES11403.1"/>
    <property type="molecule type" value="Genomic_DNA"/>
</dbReference>
<evidence type="ECO:0000259" key="4">
    <source>
        <dbReference type="PROSITE" id="PS01124"/>
    </source>
</evidence>
<dbReference type="STRING" id="402600.SAMN05216188_12262"/>
<sequence length="290" mass="31344">MTTLHAEMCARIAAAAGRPGGQETIAGLQVYMASAPAPPTPLLFCPSLYMVFQGAKRLLLSDREIAYRAGELVMAGVDVPALAQVTEASEGEPYLAVEIALDFRVLSALAAEMSALPRPQGEALVVRPLPDGVVEPTLRLLRLLDDPIDARILADGVKREILYRVLASPDGNILLQLAQADSVLARIGQATEWMHDHLGTPVTIDHLAGRARMGVTSFHRSFKSATGMTPGAYHKRLRLLEARRLVAMRADTLSQIATSVGYHSASHFSRDYKRAFGAAPVVDAKRFGQR</sequence>
<reference evidence="6" key="1">
    <citation type="submission" date="2016-10" db="EMBL/GenBank/DDBJ databases">
        <authorList>
            <person name="Varghese N."/>
            <person name="Submissions S."/>
        </authorList>
    </citation>
    <scope>NUCLEOTIDE SEQUENCE [LARGE SCALE GENOMIC DNA]</scope>
    <source>
        <strain evidence="6">CGMCC 4.3525</strain>
    </source>
</reference>
<accession>A0A1H9UQU9</accession>
<dbReference type="RefSeq" id="WP_089958881.1">
    <property type="nucleotide sequence ID" value="NZ_FOFR01000022.1"/>
</dbReference>
<dbReference type="SMART" id="SM00342">
    <property type="entry name" value="HTH_ARAC"/>
    <property type="match status" value="1"/>
</dbReference>
<dbReference type="PROSITE" id="PS00041">
    <property type="entry name" value="HTH_ARAC_FAMILY_1"/>
    <property type="match status" value="1"/>
</dbReference>
<dbReference type="InterPro" id="IPR009057">
    <property type="entry name" value="Homeodomain-like_sf"/>
</dbReference>
<gene>
    <name evidence="5" type="ORF">SAMN05216188_12262</name>
</gene>
<dbReference type="AlphaFoldDB" id="A0A1H9UQU9"/>
<dbReference type="InterPro" id="IPR018062">
    <property type="entry name" value="HTH_AraC-typ_CS"/>
</dbReference>
<dbReference type="PROSITE" id="PS01124">
    <property type="entry name" value="HTH_ARAC_FAMILY_2"/>
    <property type="match status" value="1"/>
</dbReference>
<evidence type="ECO:0000256" key="2">
    <source>
        <dbReference type="ARBA" id="ARBA00023125"/>
    </source>
</evidence>
<evidence type="ECO:0000256" key="1">
    <source>
        <dbReference type="ARBA" id="ARBA00023015"/>
    </source>
</evidence>
<dbReference type="OrthoDB" id="34150at2"/>
<dbReference type="InterPro" id="IPR018060">
    <property type="entry name" value="HTH_AraC"/>
</dbReference>
<dbReference type="GO" id="GO:0043565">
    <property type="term" value="F:sequence-specific DNA binding"/>
    <property type="evidence" value="ECO:0007669"/>
    <property type="project" value="InterPro"/>
</dbReference>
<dbReference type="Pfam" id="PF12833">
    <property type="entry name" value="HTH_18"/>
    <property type="match status" value="1"/>
</dbReference>
<keyword evidence="6" id="KW-1185">Reference proteome</keyword>